<keyword evidence="2" id="KW-1185">Reference proteome</keyword>
<dbReference type="Proteomes" id="UP001239111">
    <property type="component" value="Chromosome 1"/>
</dbReference>
<sequence>MAKMRTPKKFNESKFVTAAAPVMSANKERWSSLGSSNPSSCSSSPENSDSGVYCTTLDDVINSIRNIKLLQGARIIDHQPENLSCSSSSSGSGSSDEDDDDGKLIERGPLRPHMHPSGRPRPYLDSTLGQTWAGSGLPIVPGDTQQHQHGSEASADYETSAKAILTDQELREKIDSCLDKLSDLNHPRQIRPESGTAMATVAMGASSYSHLPDQKQNIYQPARSPNAFVPSITVCDSESSLLEILTKGGFQPAQQQINSVGEQYRPAASNTSSLGCPDSPASCCAPSSASTTSCSSRPNSRASSRAQSPGPQSHQGQNQLQLNPLSSPTGSPQTYQPQNVSINSSMHSDNLQFPTAADNLVRRTSWQDFQEHSSGVSDAASFSHVKDFQLPNTVVTYDSQRLRSRSSDCTLRGVRGNRQRSIAPWPSLNLPPTRACEHLKEITDPHEVEKAMKSLLKKPIEQLAERDADGDTMLMCLTGNPVELSKKLAYLVPLVERMGSLDGALSILNRHGEDALYLASINCPRMAFVAGYLGAALLQRDVDIGQRLYGTRGDTLIHVLAAKGDAYVDIMAELLSLRTSQGGLAFDLTKRNCEGKTSLHVAAEAHDSTGPNSRTISLATARLLLERGADPTTREIRCGDTALHLAVSLSCDPELVK</sequence>
<organism evidence="1 2">
    <name type="scientific">Eretmocerus hayati</name>
    <dbReference type="NCBI Taxonomy" id="131215"/>
    <lineage>
        <taxon>Eukaryota</taxon>
        <taxon>Metazoa</taxon>
        <taxon>Ecdysozoa</taxon>
        <taxon>Arthropoda</taxon>
        <taxon>Hexapoda</taxon>
        <taxon>Insecta</taxon>
        <taxon>Pterygota</taxon>
        <taxon>Neoptera</taxon>
        <taxon>Endopterygota</taxon>
        <taxon>Hymenoptera</taxon>
        <taxon>Apocrita</taxon>
        <taxon>Proctotrupomorpha</taxon>
        <taxon>Chalcidoidea</taxon>
        <taxon>Aphelinidae</taxon>
        <taxon>Aphelininae</taxon>
        <taxon>Eretmocerus</taxon>
    </lineage>
</organism>
<name>A0ACC2PX78_9HYME</name>
<protein>
    <submittedName>
        <fullName evidence="1">Uncharacterized protein</fullName>
    </submittedName>
</protein>
<dbReference type="EMBL" id="CM056741">
    <property type="protein sequence ID" value="KAJ8688010.1"/>
    <property type="molecule type" value="Genomic_DNA"/>
</dbReference>
<reference evidence="1" key="1">
    <citation type="submission" date="2023-04" db="EMBL/GenBank/DDBJ databases">
        <title>A chromosome-level genome assembly of the parasitoid wasp Eretmocerus hayati.</title>
        <authorList>
            <person name="Zhong Y."/>
            <person name="Liu S."/>
            <person name="Liu Y."/>
        </authorList>
    </citation>
    <scope>NUCLEOTIDE SEQUENCE</scope>
    <source>
        <strain evidence="1">ZJU_SS_LIU_2023</strain>
    </source>
</reference>
<evidence type="ECO:0000313" key="1">
    <source>
        <dbReference type="EMBL" id="KAJ8688010.1"/>
    </source>
</evidence>
<feature type="non-terminal residue" evidence="1">
    <location>
        <position position="657"/>
    </location>
</feature>
<comment type="caution">
    <text evidence="1">The sequence shown here is derived from an EMBL/GenBank/DDBJ whole genome shotgun (WGS) entry which is preliminary data.</text>
</comment>
<evidence type="ECO:0000313" key="2">
    <source>
        <dbReference type="Proteomes" id="UP001239111"/>
    </source>
</evidence>
<proteinExistence type="predicted"/>
<accession>A0ACC2PX78</accession>
<gene>
    <name evidence="1" type="ORF">QAD02_023805</name>
</gene>